<comment type="subcellular location">
    <subcellularLocation>
        <location evidence="1 8">Cell membrane</location>
        <topology evidence="1 8">Multi-pass membrane protein</topology>
    </subcellularLocation>
</comment>
<comment type="caution">
    <text evidence="10">The sequence shown here is derived from an EMBL/GenBank/DDBJ whole genome shotgun (WGS) entry which is preliminary data.</text>
</comment>
<comment type="similarity">
    <text evidence="8">Belongs to the CN hydrolase family. Apolipoprotein N-acyltransferase subfamily.</text>
</comment>
<dbReference type="Gene3D" id="3.60.110.10">
    <property type="entry name" value="Carbon-nitrogen hydrolase"/>
    <property type="match status" value="1"/>
</dbReference>
<dbReference type="InterPro" id="IPR045378">
    <property type="entry name" value="LNT_N"/>
</dbReference>
<keyword evidence="6 8" id="KW-0472">Membrane</keyword>
<feature type="transmembrane region" description="Helical" evidence="8">
    <location>
        <begin position="179"/>
        <end position="200"/>
    </location>
</feature>
<accession>A0ABS2THN8</accession>
<dbReference type="HAMAP" id="MF_01148">
    <property type="entry name" value="Lnt"/>
    <property type="match status" value="1"/>
</dbReference>
<dbReference type="CDD" id="cd07571">
    <property type="entry name" value="ALP_N-acyl_transferase"/>
    <property type="match status" value="1"/>
</dbReference>
<dbReference type="EMBL" id="JAFFJS010000007">
    <property type="protein sequence ID" value="MBM9434161.1"/>
    <property type="molecule type" value="Genomic_DNA"/>
</dbReference>
<keyword evidence="11" id="KW-1185">Reference proteome</keyword>
<feature type="transmembrane region" description="Helical" evidence="8">
    <location>
        <begin position="469"/>
        <end position="487"/>
    </location>
</feature>
<keyword evidence="7 8" id="KW-0012">Acyltransferase</keyword>
<dbReference type="PROSITE" id="PS50263">
    <property type="entry name" value="CN_HYDROLASE"/>
    <property type="match status" value="1"/>
</dbReference>
<dbReference type="PANTHER" id="PTHR38686:SF1">
    <property type="entry name" value="APOLIPOPROTEIN N-ACYLTRANSFERASE"/>
    <property type="match status" value="1"/>
</dbReference>
<dbReference type="PANTHER" id="PTHR38686">
    <property type="entry name" value="APOLIPOPROTEIN N-ACYLTRANSFERASE"/>
    <property type="match status" value="1"/>
</dbReference>
<keyword evidence="3 8" id="KW-0808">Transferase</keyword>
<dbReference type="InterPro" id="IPR036526">
    <property type="entry name" value="C-N_Hydrolase_sf"/>
</dbReference>
<comment type="function">
    <text evidence="8">Catalyzes the phospholipid dependent N-acylation of the N-terminal cysteine of apolipoprotein, the last step in lipoprotein maturation.</text>
</comment>
<evidence type="ECO:0000256" key="6">
    <source>
        <dbReference type="ARBA" id="ARBA00023136"/>
    </source>
</evidence>
<evidence type="ECO:0000256" key="8">
    <source>
        <dbReference type="HAMAP-Rule" id="MF_01148"/>
    </source>
</evidence>
<dbReference type="Proteomes" id="UP000705983">
    <property type="component" value="Unassembled WGS sequence"/>
</dbReference>
<comment type="catalytic activity">
    <reaction evidence="8">
        <text>N-terminal S-1,2-diacyl-sn-glyceryl-L-cysteinyl-[lipoprotein] + a glycerophospholipid = N-acyl-S-1,2-diacyl-sn-glyceryl-L-cysteinyl-[lipoprotein] + a 2-acyl-sn-glycero-3-phospholipid + H(+)</text>
        <dbReference type="Rhea" id="RHEA:48228"/>
        <dbReference type="Rhea" id="RHEA-COMP:14681"/>
        <dbReference type="Rhea" id="RHEA-COMP:14684"/>
        <dbReference type="ChEBI" id="CHEBI:15378"/>
        <dbReference type="ChEBI" id="CHEBI:136912"/>
        <dbReference type="ChEBI" id="CHEBI:140656"/>
        <dbReference type="ChEBI" id="CHEBI:140657"/>
        <dbReference type="ChEBI" id="CHEBI:140660"/>
        <dbReference type="EC" id="2.3.1.269"/>
    </reaction>
</comment>
<evidence type="ECO:0000256" key="3">
    <source>
        <dbReference type="ARBA" id="ARBA00022679"/>
    </source>
</evidence>
<evidence type="ECO:0000256" key="4">
    <source>
        <dbReference type="ARBA" id="ARBA00022692"/>
    </source>
</evidence>
<dbReference type="RefSeq" id="WP_187997158.1">
    <property type="nucleotide sequence ID" value="NZ_JACEXG010000007.1"/>
</dbReference>
<evidence type="ECO:0000313" key="10">
    <source>
        <dbReference type="EMBL" id="MBM9434161.1"/>
    </source>
</evidence>
<proteinExistence type="inferred from homology"/>
<evidence type="ECO:0000256" key="7">
    <source>
        <dbReference type="ARBA" id="ARBA00023315"/>
    </source>
</evidence>
<feature type="transmembrane region" description="Helical" evidence="8">
    <location>
        <begin position="107"/>
        <end position="126"/>
    </location>
</feature>
<sequence>MHFRYSLVAALGGGLMWASFDPIDMSALAFPALILLALATHGRSVWAGFTAGTVWGLAFFLPLISWAWTAVGEPLPWAALSLFQALFIGVTGALWAGLSRVKTIPGALLGAVAFAGIEVIRTNWPWGGFPWGMVAYSQVGTPLLRTAPYLSAVGVTALTVFLALLLASALRSLYRGPRLAGMVTSLAVVGVIGLCLFIPLSVRGYDTLTVGWVQGGPDRGEHDETRALNVTLRHEAETTKLLADTEIDVLLWPESASDRDIRVDEEAAEIVRRVSLGAGVPLLLGTQEYVDEGRYNDYALVVDGELVDHYSKSRPVPFGEYIPMREFFAQITDAVDQVSTDMLAGEGPAVLDVPVAGSSITVAVPICFEIAVDTVVQDAVRAGGDALIVPVNSASFGSSAESEQQLEQTVFRAVEYSRAAVQVSTEGVSGVVMPNGTVIDVSQKQVAASGSATIPLRDTLTPAARFGHIYRGAAVGGVLLALVWAISSRKDRP</sequence>
<comment type="pathway">
    <text evidence="8">Protein modification; lipoprotein biosynthesis (N-acyl transfer).</text>
</comment>
<organism evidence="10 11">
    <name type="scientific">Flaviflexus equikiangi</name>
    <dbReference type="NCBI Taxonomy" id="2758573"/>
    <lineage>
        <taxon>Bacteria</taxon>
        <taxon>Bacillati</taxon>
        <taxon>Actinomycetota</taxon>
        <taxon>Actinomycetes</taxon>
        <taxon>Actinomycetales</taxon>
        <taxon>Actinomycetaceae</taxon>
        <taxon>Flaviflexus</taxon>
    </lineage>
</organism>
<evidence type="ECO:0000313" key="11">
    <source>
        <dbReference type="Proteomes" id="UP000705983"/>
    </source>
</evidence>
<keyword evidence="5 8" id="KW-1133">Transmembrane helix</keyword>
<dbReference type="EC" id="2.3.1.269" evidence="8"/>
<keyword evidence="4 8" id="KW-0812">Transmembrane</keyword>
<dbReference type="SUPFAM" id="SSF56317">
    <property type="entry name" value="Carbon-nitrogen hydrolase"/>
    <property type="match status" value="1"/>
</dbReference>
<feature type="transmembrane region" description="Helical" evidence="8">
    <location>
        <begin position="75"/>
        <end position="95"/>
    </location>
</feature>
<name>A0ABS2THN8_9ACTO</name>
<feature type="transmembrane region" description="Helical" evidence="8">
    <location>
        <begin position="15"/>
        <end position="38"/>
    </location>
</feature>
<dbReference type="InterPro" id="IPR004563">
    <property type="entry name" value="Apolipo_AcylTrfase"/>
</dbReference>
<dbReference type="InterPro" id="IPR003010">
    <property type="entry name" value="C-N_Hydrolase"/>
</dbReference>
<feature type="domain" description="CN hydrolase" evidence="9">
    <location>
        <begin position="208"/>
        <end position="456"/>
    </location>
</feature>
<keyword evidence="2 8" id="KW-1003">Cell membrane</keyword>
<reference evidence="11" key="1">
    <citation type="submission" date="2021-02" db="EMBL/GenBank/DDBJ databases">
        <title>Leucobacter sp. CX169.</title>
        <authorList>
            <person name="Cheng Y."/>
        </authorList>
    </citation>
    <scope>NUCLEOTIDE SEQUENCE [LARGE SCALE GENOMIC DNA]</scope>
    <source>
        <strain evidence="11">JY899</strain>
    </source>
</reference>
<feature type="transmembrane region" description="Helical" evidence="8">
    <location>
        <begin position="45"/>
        <end position="69"/>
    </location>
</feature>
<evidence type="ECO:0000259" key="9">
    <source>
        <dbReference type="PROSITE" id="PS50263"/>
    </source>
</evidence>
<gene>
    <name evidence="8 10" type="primary">lnt</name>
    <name evidence="10" type="ORF">JVW63_10695</name>
</gene>
<dbReference type="Pfam" id="PF20154">
    <property type="entry name" value="LNT_N"/>
    <property type="match status" value="1"/>
</dbReference>
<evidence type="ECO:0000256" key="2">
    <source>
        <dbReference type="ARBA" id="ARBA00022475"/>
    </source>
</evidence>
<dbReference type="NCBIfam" id="TIGR00546">
    <property type="entry name" value="lnt"/>
    <property type="match status" value="1"/>
</dbReference>
<feature type="transmembrane region" description="Helical" evidence="8">
    <location>
        <begin position="146"/>
        <end position="167"/>
    </location>
</feature>
<protein>
    <recommendedName>
        <fullName evidence="8">Apolipoprotein N-acyltransferase</fullName>
        <shortName evidence="8">ALP N-acyltransferase</shortName>
        <ecNumber evidence="8">2.3.1.269</ecNumber>
    </recommendedName>
</protein>
<evidence type="ECO:0000256" key="5">
    <source>
        <dbReference type="ARBA" id="ARBA00022989"/>
    </source>
</evidence>
<evidence type="ECO:0000256" key="1">
    <source>
        <dbReference type="ARBA" id="ARBA00004651"/>
    </source>
</evidence>